<sequence>MSSPTTPKQQQAGRTSANLLLYSSVPLNARAREIRLLKLLPGAEDEHICGELSAQNLDHLPKFNALSYAWHQGVDTPSTGAECPSINLNRHTVNLSKTLHTAL</sequence>
<evidence type="ECO:0000313" key="1">
    <source>
        <dbReference type="EMBL" id="KAK0661639.1"/>
    </source>
</evidence>
<evidence type="ECO:0000313" key="2">
    <source>
        <dbReference type="Proteomes" id="UP001174997"/>
    </source>
</evidence>
<proteinExistence type="predicted"/>
<organism evidence="1 2">
    <name type="scientific">Cercophora samala</name>
    <dbReference type="NCBI Taxonomy" id="330535"/>
    <lineage>
        <taxon>Eukaryota</taxon>
        <taxon>Fungi</taxon>
        <taxon>Dikarya</taxon>
        <taxon>Ascomycota</taxon>
        <taxon>Pezizomycotina</taxon>
        <taxon>Sordariomycetes</taxon>
        <taxon>Sordariomycetidae</taxon>
        <taxon>Sordariales</taxon>
        <taxon>Lasiosphaeriaceae</taxon>
        <taxon>Cercophora</taxon>
    </lineage>
</organism>
<comment type="caution">
    <text evidence="1">The sequence shown here is derived from an EMBL/GenBank/DDBJ whole genome shotgun (WGS) entry which is preliminary data.</text>
</comment>
<gene>
    <name evidence="1" type="ORF">QBC41DRAFT_330155</name>
</gene>
<reference evidence="1" key="1">
    <citation type="submission" date="2023-06" db="EMBL/GenBank/DDBJ databases">
        <title>Genome-scale phylogeny and comparative genomics of the fungal order Sordariales.</title>
        <authorList>
            <consortium name="Lawrence Berkeley National Laboratory"/>
            <person name="Hensen N."/>
            <person name="Bonometti L."/>
            <person name="Westerberg I."/>
            <person name="Brannstrom I.O."/>
            <person name="Guillou S."/>
            <person name="Cros-Aarteil S."/>
            <person name="Calhoun S."/>
            <person name="Haridas S."/>
            <person name="Kuo A."/>
            <person name="Mondo S."/>
            <person name="Pangilinan J."/>
            <person name="Riley R."/>
            <person name="Labutti K."/>
            <person name="Andreopoulos B."/>
            <person name="Lipzen A."/>
            <person name="Chen C."/>
            <person name="Yanf M."/>
            <person name="Daum C."/>
            <person name="Ng V."/>
            <person name="Clum A."/>
            <person name="Steindorff A."/>
            <person name="Ohm R."/>
            <person name="Martin F."/>
            <person name="Silar P."/>
            <person name="Natvig D."/>
            <person name="Lalanne C."/>
            <person name="Gautier V."/>
            <person name="Ament-Velasquez S.L."/>
            <person name="Kruys A."/>
            <person name="Hutchinson M.I."/>
            <person name="Powell A.J."/>
            <person name="Barry K."/>
            <person name="Miller A.N."/>
            <person name="Grigoriev I.V."/>
            <person name="Debuchy R."/>
            <person name="Gladieux P."/>
            <person name="Thoren M.H."/>
            <person name="Johannesson H."/>
        </authorList>
    </citation>
    <scope>NUCLEOTIDE SEQUENCE</scope>
    <source>
        <strain evidence="1">CBS 307.81</strain>
    </source>
</reference>
<accession>A0AA40D634</accession>
<dbReference type="AlphaFoldDB" id="A0AA40D634"/>
<dbReference type="EMBL" id="JAULSY010000149">
    <property type="protein sequence ID" value="KAK0661639.1"/>
    <property type="molecule type" value="Genomic_DNA"/>
</dbReference>
<dbReference type="Proteomes" id="UP001174997">
    <property type="component" value="Unassembled WGS sequence"/>
</dbReference>
<protein>
    <submittedName>
        <fullName evidence="1">Uncharacterized protein</fullName>
    </submittedName>
</protein>
<keyword evidence="2" id="KW-1185">Reference proteome</keyword>
<name>A0AA40D634_9PEZI</name>